<keyword evidence="15" id="KW-1185">Reference proteome</keyword>
<keyword evidence="10 11" id="KW-0472">Membrane</keyword>
<dbReference type="eggNOG" id="COG2205">
    <property type="taxonomic scope" value="Bacteria"/>
</dbReference>
<keyword evidence="5" id="KW-0808">Transferase</keyword>
<dbReference type="STRING" id="1304275.C41B8_06912"/>
<dbReference type="GO" id="GO:0000155">
    <property type="term" value="F:phosphorelay sensor kinase activity"/>
    <property type="evidence" value="ECO:0007669"/>
    <property type="project" value="InterPro"/>
</dbReference>
<dbReference type="SUPFAM" id="SSF55874">
    <property type="entry name" value="ATPase domain of HSP90 chaperone/DNA topoisomerase II/histidine kinase"/>
    <property type="match status" value="1"/>
</dbReference>
<keyword evidence="7 14" id="KW-0418">Kinase</keyword>
<dbReference type="InterPro" id="IPR036097">
    <property type="entry name" value="HisK_dim/P_sf"/>
</dbReference>
<dbReference type="EC" id="2.7.13.3" evidence="3"/>
<dbReference type="PANTHER" id="PTHR45436">
    <property type="entry name" value="SENSOR HISTIDINE KINASE YKOH"/>
    <property type="match status" value="1"/>
</dbReference>
<dbReference type="SMART" id="SM00388">
    <property type="entry name" value="HisKA"/>
    <property type="match status" value="1"/>
</dbReference>
<dbReference type="PRINTS" id="PR00344">
    <property type="entry name" value="BCTRLSENSOR"/>
</dbReference>
<comment type="caution">
    <text evidence="14">The sequence shown here is derived from an EMBL/GenBank/DDBJ whole genome shotgun (WGS) entry which is preliminary data.</text>
</comment>
<dbReference type="Pfam" id="PF02518">
    <property type="entry name" value="HATPase_c"/>
    <property type="match status" value="1"/>
</dbReference>
<evidence type="ECO:0000259" key="13">
    <source>
        <dbReference type="PROSITE" id="PS50885"/>
    </source>
</evidence>
<comment type="subcellular location">
    <subcellularLocation>
        <location evidence="2">Membrane</location>
    </subcellularLocation>
</comment>
<dbReference type="Pfam" id="PF00512">
    <property type="entry name" value="HisKA"/>
    <property type="match status" value="1"/>
</dbReference>
<dbReference type="Gene3D" id="3.30.565.10">
    <property type="entry name" value="Histidine kinase-like ATPase, C-terminal domain"/>
    <property type="match status" value="1"/>
</dbReference>
<dbReference type="InterPro" id="IPR004358">
    <property type="entry name" value="Sig_transdc_His_kin-like_C"/>
</dbReference>
<keyword evidence="4" id="KW-0597">Phosphoprotein</keyword>
<dbReference type="InterPro" id="IPR050428">
    <property type="entry name" value="TCS_sensor_his_kinase"/>
</dbReference>
<evidence type="ECO:0000256" key="2">
    <source>
        <dbReference type="ARBA" id="ARBA00004370"/>
    </source>
</evidence>
<reference evidence="14 15" key="1">
    <citation type="submission" date="2013-03" db="EMBL/GenBank/DDBJ databases">
        <title>Salinisphaera hydrothermalis C41B8 Genome Sequencing.</title>
        <authorList>
            <person name="Li C."/>
            <person name="Lai Q."/>
            <person name="Shao Z."/>
        </authorList>
    </citation>
    <scope>NUCLEOTIDE SEQUENCE [LARGE SCALE GENOMIC DNA]</scope>
    <source>
        <strain evidence="14 15">C41B8</strain>
    </source>
</reference>
<evidence type="ECO:0000256" key="3">
    <source>
        <dbReference type="ARBA" id="ARBA00012438"/>
    </source>
</evidence>
<proteinExistence type="predicted"/>
<evidence type="ECO:0000256" key="10">
    <source>
        <dbReference type="ARBA" id="ARBA00023136"/>
    </source>
</evidence>
<gene>
    <name evidence="14" type="ORF">C41B8_06912</name>
</gene>
<feature type="transmembrane region" description="Helical" evidence="11">
    <location>
        <begin position="21"/>
        <end position="42"/>
    </location>
</feature>
<evidence type="ECO:0000256" key="8">
    <source>
        <dbReference type="ARBA" id="ARBA00022989"/>
    </source>
</evidence>
<dbReference type="PROSITE" id="PS51257">
    <property type="entry name" value="PROKAR_LIPOPROTEIN"/>
    <property type="match status" value="1"/>
</dbReference>
<dbReference type="SMART" id="SM00387">
    <property type="entry name" value="HATPase_c"/>
    <property type="match status" value="1"/>
</dbReference>
<dbReference type="Proteomes" id="UP000028302">
    <property type="component" value="Unassembled WGS sequence"/>
</dbReference>
<dbReference type="InterPro" id="IPR036890">
    <property type="entry name" value="HATPase_C_sf"/>
</dbReference>
<dbReference type="CDD" id="cd00075">
    <property type="entry name" value="HATPase"/>
    <property type="match status" value="1"/>
</dbReference>
<evidence type="ECO:0000256" key="11">
    <source>
        <dbReference type="SAM" id="Phobius"/>
    </source>
</evidence>
<keyword evidence="9" id="KW-0902">Two-component regulatory system</keyword>
<dbReference type="SUPFAM" id="SSF47384">
    <property type="entry name" value="Homodimeric domain of signal transducing histidine kinase"/>
    <property type="match status" value="1"/>
</dbReference>
<keyword evidence="8 11" id="KW-1133">Transmembrane helix</keyword>
<dbReference type="InterPro" id="IPR003594">
    <property type="entry name" value="HATPase_dom"/>
</dbReference>
<dbReference type="RefSeq" id="WP_037335928.1">
    <property type="nucleotide sequence ID" value="NZ_APNK01000007.1"/>
</dbReference>
<dbReference type="InterPro" id="IPR003660">
    <property type="entry name" value="HAMP_dom"/>
</dbReference>
<dbReference type="CDD" id="cd00082">
    <property type="entry name" value="HisKA"/>
    <property type="match status" value="1"/>
</dbReference>
<feature type="domain" description="HAMP" evidence="13">
    <location>
        <begin position="167"/>
        <end position="220"/>
    </location>
</feature>
<dbReference type="PROSITE" id="PS50885">
    <property type="entry name" value="HAMP"/>
    <property type="match status" value="1"/>
</dbReference>
<name>A0A084IMS1_SALHC</name>
<keyword evidence="6 11" id="KW-0812">Transmembrane</keyword>
<evidence type="ECO:0000256" key="9">
    <source>
        <dbReference type="ARBA" id="ARBA00023012"/>
    </source>
</evidence>
<feature type="domain" description="Histidine kinase" evidence="12">
    <location>
        <begin position="228"/>
        <end position="430"/>
    </location>
</feature>
<dbReference type="Gene3D" id="1.10.287.130">
    <property type="match status" value="1"/>
</dbReference>
<sequence length="442" mass="49056">MIARLRRTLSAAVGLRTRVSIGMLSVAFAACIGFALAIYAFVSILQDELQFDTIDRELASLVLDYKHGVPISGRRGSTGWVYVSHSPAHDQSLPAVLQRIANNQYDVVRYHGRQYYAARRDVDNAAIYMMVNVQDVKEFEDRLATLGWATLSVVIVLALLIGIGFSYLILRPVRRLAERLSSYRPGQSNPPIAADYGDRDMRDIAESFDELIGRFDAAIAREKAFTEDASHELRTPLAVALNASELLDGMPDLDERARNRVARVRHACERMQRLVTALLYLARDQQRENETLSDAAVVLDDVLVYQRDAMEANGVELSVEARSTPLPLPDGVIYSVLHNLIDNAVRHTENGRLWVEVTPERICVTDTGSGLPAEALTHIFERQYRTADSPGLGIGLYLVSRICDRQGWSIHADSEPGVGTRIEIVLDSATASRAETEALPRA</sequence>
<dbReference type="EMBL" id="APNK01000007">
    <property type="protein sequence ID" value="KEZ78005.1"/>
    <property type="molecule type" value="Genomic_DNA"/>
</dbReference>
<evidence type="ECO:0000256" key="4">
    <source>
        <dbReference type="ARBA" id="ARBA00022553"/>
    </source>
</evidence>
<evidence type="ECO:0000313" key="14">
    <source>
        <dbReference type="EMBL" id="KEZ78005.1"/>
    </source>
</evidence>
<comment type="catalytic activity">
    <reaction evidence="1">
        <text>ATP + protein L-histidine = ADP + protein N-phospho-L-histidine.</text>
        <dbReference type="EC" id="2.7.13.3"/>
    </reaction>
</comment>
<evidence type="ECO:0000313" key="15">
    <source>
        <dbReference type="Proteomes" id="UP000028302"/>
    </source>
</evidence>
<protein>
    <recommendedName>
        <fullName evidence="3">histidine kinase</fullName>
        <ecNumber evidence="3">2.7.13.3</ecNumber>
    </recommendedName>
</protein>
<accession>A0A084IMS1</accession>
<feature type="transmembrane region" description="Helical" evidence="11">
    <location>
        <begin position="146"/>
        <end position="170"/>
    </location>
</feature>
<evidence type="ECO:0000259" key="12">
    <source>
        <dbReference type="PROSITE" id="PS50109"/>
    </source>
</evidence>
<organism evidence="14 15">
    <name type="scientific">Salinisphaera hydrothermalis (strain C41B8)</name>
    <dbReference type="NCBI Taxonomy" id="1304275"/>
    <lineage>
        <taxon>Bacteria</taxon>
        <taxon>Pseudomonadati</taxon>
        <taxon>Pseudomonadota</taxon>
        <taxon>Gammaproteobacteria</taxon>
        <taxon>Salinisphaerales</taxon>
        <taxon>Salinisphaeraceae</taxon>
        <taxon>Salinisphaera</taxon>
    </lineage>
</organism>
<evidence type="ECO:0000256" key="6">
    <source>
        <dbReference type="ARBA" id="ARBA00022692"/>
    </source>
</evidence>
<dbReference type="AlphaFoldDB" id="A0A084IMS1"/>
<dbReference type="PANTHER" id="PTHR45436:SF16">
    <property type="entry name" value="HISTIDINE KINASE"/>
    <property type="match status" value="1"/>
</dbReference>
<dbReference type="InterPro" id="IPR005467">
    <property type="entry name" value="His_kinase_dom"/>
</dbReference>
<dbReference type="GO" id="GO:0005886">
    <property type="term" value="C:plasma membrane"/>
    <property type="evidence" value="ECO:0007669"/>
    <property type="project" value="TreeGrafter"/>
</dbReference>
<dbReference type="PROSITE" id="PS50109">
    <property type="entry name" value="HIS_KIN"/>
    <property type="match status" value="1"/>
</dbReference>
<evidence type="ECO:0000256" key="5">
    <source>
        <dbReference type="ARBA" id="ARBA00022679"/>
    </source>
</evidence>
<evidence type="ECO:0000256" key="7">
    <source>
        <dbReference type="ARBA" id="ARBA00022777"/>
    </source>
</evidence>
<dbReference type="InterPro" id="IPR003661">
    <property type="entry name" value="HisK_dim/P_dom"/>
</dbReference>
<evidence type="ECO:0000256" key="1">
    <source>
        <dbReference type="ARBA" id="ARBA00000085"/>
    </source>
</evidence>
<dbReference type="OrthoDB" id="9121563at2"/>